<evidence type="ECO:0000256" key="2">
    <source>
        <dbReference type="ARBA" id="ARBA00006171"/>
    </source>
</evidence>
<dbReference type="Gene3D" id="1.10.150.240">
    <property type="entry name" value="Putative phosphatase, domain 2"/>
    <property type="match status" value="1"/>
</dbReference>
<comment type="similarity">
    <text evidence="2">Belongs to the HAD-like hydrolase superfamily. CbbY/CbbZ/Gph/YieH family.</text>
</comment>
<name>A7HVI4_PARL1</name>
<accession>A7HVI4</accession>
<dbReference type="SFLD" id="SFLDG01135">
    <property type="entry name" value="C1.5.6:_HAD__Beta-PGM__Phospha"/>
    <property type="match status" value="1"/>
</dbReference>
<reference evidence="5 6" key="1">
    <citation type="journal article" date="2011" name="Stand. Genomic Sci.">
        <title>Complete genome sequence of Parvibaculum lavamentivorans type strain (DS-1(T)).</title>
        <authorList>
            <person name="Schleheck D."/>
            <person name="Weiss M."/>
            <person name="Pitluck S."/>
            <person name="Bruce D."/>
            <person name="Land M.L."/>
            <person name="Han S."/>
            <person name="Saunders E."/>
            <person name="Tapia R."/>
            <person name="Detter C."/>
            <person name="Brettin T."/>
            <person name="Han J."/>
            <person name="Woyke T."/>
            <person name="Goodwin L."/>
            <person name="Pennacchio L."/>
            <person name="Nolan M."/>
            <person name="Cook A.M."/>
            <person name="Kjelleberg S."/>
            <person name="Thomas T."/>
        </authorList>
    </citation>
    <scope>NUCLEOTIDE SEQUENCE [LARGE SCALE GENOMIC DNA]</scope>
    <source>
        <strain evidence="6">DS-1 / DSM 13023 / NCIMB 13966</strain>
    </source>
</reference>
<dbReference type="GO" id="GO:0016787">
    <property type="term" value="F:hydrolase activity"/>
    <property type="evidence" value="ECO:0007669"/>
    <property type="project" value="UniProtKB-KW"/>
</dbReference>
<evidence type="ECO:0000256" key="3">
    <source>
        <dbReference type="ARBA" id="ARBA00022723"/>
    </source>
</evidence>
<dbReference type="NCBIfam" id="TIGR01509">
    <property type="entry name" value="HAD-SF-IA-v3"/>
    <property type="match status" value="1"/>
</dbReference>
<dbReference type="Gene3D" id="3.40.50.1000">
    <property type="entry name" value="HAD superfamily/HAD-like"/>
    <property type="match status" value="1"/>
</dbReference>
<dbReference type="PANTHER" id="PTHR46193">
    <property type="entry name" value="6-PHOSPHOGLUCONATE PHOSPHATASE"/>
    <property type="match status" value="1"/>
</dbReference>
<keyword evidence="4" id="KW-0460">Magnesium</keyword>
<comment type="cofactor">
    <cofactor evidence="1">
        <name>Mg(2+)</name>
        <dbReference type="ChEBI" id="CHEBI:18420"/>
    </cofactor>
</comment>
<dbReference type="GO" id="GO:0046872">
    <property type="term" value="F:metal ion binding"/>
    <property type="evidence" value="ECO:0007669"/>
    <property type="project" value="UniProtKB-KW"/>
</dbReference>
<dbReference type="HOGENOM" id="CLU_045011_13_2_5"/>
<gene>
    <name evidence="5" type="ordered locus">Plav_2303</name>
</gene>
<keyword evidence="3" id="KW-0479">Metal-binding</keyword>
<dbReference type="PANTHER" id="PTHR46193:SF10">
    <property type="entry name" value="6-PHOSPHOGLUCONATE PHOSPHATASE"/>
    <property type="match status" value="1"/>
</dbReference>
<dbReference type="AlphaFoldDB" id="A7HVI4"/>
<dbReference type="SFLD" id="SFLDS00003">
    <property type="entry name" value="Haloacid_Dehalogenase"/>
    <property type="match status" value="1"/>
</dbReference>
<dbReference type="eggNOG" id="COG0637">
    <property type="taxonomic scope" value="Bacteria"/>
</dbReference>
<dbReference type="SUPFAM" id="SSF56784">
    <property type="entry name" value="HAD-like"/>
    <property type="match status" value="1"/>
</dbReference>
<dbReference type="CDD" id="cd07526">
    <property type="entry name" value="HAD_BPGM_like"/>
    <property type="match status" value="1"/>
</dbReference>
<evidence type="ECO:0000256" key="1">
    <source>
        <dbReference type="ARBA" id="ARBA00001946"/>
    </source>
</evidence>
<keyword evidence="5" id="KW-0378">Hydrolase</keyword>
<dbReference type="RefSeq" id="WP_012111223.1">
    <property type="nucleotide sequence ID" value="NC_009719.1"/>
</dbReference>
<dbReference type="InterPro" id="IPR006439">
    <property type="entry name" value="HAD-SF_hydro_IA"/>
</dbReference>
<dbReference type="Pfam" id="PF00702">
    <property type="entry name" value="Hydrolase"/>
    <property type="match status" value="1"/>
</dbReference>
<evidence type="ECO:0000256" key="4">
    <source>
        <dbReference type="ARBA" id="ARBA00022842"/>
    </source>
</evidence>
<organism evidence="5 6">
    <name type="scientific">Parvibaculum lavamentivorans (strain DS-1 / DSM 13023 / NCIMB 13966)</name>
    <dbReference type="NCBI Taxonomy" id="402881"/>
    <lineage>
        <taxon>Bacteria</taxon>
        <taxon>Pseudomonadati</taxon>
        <taxon>Pseudomonadota</taxon>
        <taxon>Alphaproteobacteria</taxon>
        <taxon>Hyphomicrobiales</taxon>
        <taxon>Parvibaculaceae</taxon>
        <taxon>Parvibaculum</taxon>
    </lineage>
</organism>
<dbReference type="InterPro" id="IPR023198">
    <property type="entry name" value="PGP-like_dom2"/>
</dbReference>
<dbReference type="PRINTS" id="PR00413">
    <property type="entry name" value="HADHALOGNASE"/>
</dbReference>
<evidence type="ECO:0000313" key="6">
    <source>
        <dbReference type="Proteomes" id="UP000006377"/>
    </source>
</evidence>
<dbReference type="SFLD" id="SFLDG01129">
    <property type="entry name" value="C1.5:_HAD__Beta-PGM__Phosphata"/>
    <property type="match status" value="1"/>
</dbReference>
<dbReference type="Proteomes" id="UP000006377">
    <property type="component" value="Chromosome"/>
</dbReference>
<evidence type="ECO:0000313" key="5">
    <source>
        <dbReference type="EMBL" id="ABS63917.1"/>
    </source>
</evidence>
<proteinExistence type="inferred from homology"/>
<dbReference type="InterPro" id="IPR023214">
    <property type="entry name" value="HAD_sf"/>
</dbReference>
<protein>
    <submittedName>
        <fullName evidence="5">HAD-superfamily hydrolase, subfamily IA, variant 3</fullName>
    </submittedName>
</protein>
<dbReference type="InterPro" id="IPR051600">
    <property type="entry name" value="Beta-PGM-like"/>
</dbReference>
<dbReference type="STRING" id="402881.Plav_2303"/>
<dbReference type="EMBL" id="CP000774">
    <property type="protein sequence ID" value="ABS63917.1"/>
    <property type="molecule type" value="Genomic_DNA"/>
</dbReference>
<dbReference type="InterPro" id="IPR036412">
    <property type="entry name" value="HAD-like_sf"/>
</dbReference>
<keyword evidence="6" id="KW-1185">Reference proteome</keyword>
<dbReference type="KEGG" id="pla:Plav_2303"/>
<sequence length="230" mass="24535">MFADMFRGMAFSFSPSLVIFDCDGVLVDTETVSNRLLVRVLAEDGFHVSYEECRRLFVGRTMQAVMEHVEAAIGRSLGAHWPAYIREETLKAFGEGIEPVAGAEEALLALRAKGIPFCVASSGKFEKMRFTLGATGLLPLVEDVLFSAEQVARGKPAPDLFLHAAKEMCHAPEACLVIEDSVPGVQAAVAAGMPVVGYAGDPHTDAAGLKSEGAHVIRDMSALLDLLAGN</sequence>